<dbReference type="EvolutionaryTrace" id="O05472"/>
<proteinExistence type="evidence at protein level"/>
<evidence type="ECO:0007829" key="2">
    <source>
        <dbReference type="PDB" id="2MLG"/>
    </source>
</evidence>
<dbReference type="PDB" id="2MLG">
    <property type="method" value="NMR"/>
    <property type="chains" value="A=8-79"/>
</dbReference>
<dbReference type="Pfam" id="PF05584">
    <property type="entry name" value="Sulfolobus_pRN"/>
    <property type="match status" value="1"/>
</dbReference>
<accession>O05472</accession>
<dbReference type="SMR" id="O05472"/>
<dbReference type="EMBL" id="U93082">
    <property type="protein sequence ID" value="AAB51526.1"/>
    <property type="molecule type" value="Genomic_DNA"/>
</dbReference>
<keyword evidence="1" id="KW-0614">Plasmid</keyword>
<dbReference type="PDBsum" id="2MLG"/>
<reference evidence="1" key="1">
    <citation type="journal article" date="1998" name="Extremophiles">
        <title>Sulfolobus islandicus plasmids pRN1 and pRN2 share distant but common evolutionary ancestry.</title>
        <authorList>
            <person name="Keeling P.J."/>
            <person name="Klenk H.-P."/>
            <person name="Singh R.K."/>
            <person name="Schenk M.E."/>
            <person name="Sensen C.W."/>
            <person name="Zillig W."/>
            <person name="Doolittle W.F."/>
        </authorList>
    </citation>
    <scope>NUCLEOTIDE SEQUENCE</scope>
    <source>
        <strain evidence="1">REN1H1</strain>
        <plasmid evidence="1">pRN2</plasmid>
    </source>
</reference>
<name>O05472_SACIS</name>
<keyword evidence="2" id="KW-0002">3D-structure</keyword>
<reference evidence="2" key="2">
    <citation type="journal article" date="2014" name="Nucleic Acids Res.">
        <title>Structural and functional studies of Stf76 from the Sulfolobus islandicus plasmid-virus pSSVx: a novel peculiar member of the winged helix-turn-helix transcription factor family.</title>
        <authorList>
            <person name="Contursi P."/>
            <person name="Farina B."/>
            <person name="Pirone L."/>
            <person name="Fusco S."/>
            <person name="Russo L."/>
            <person name="Bartolucci S."/>
            <person name="Fattorusso R."/>
            <person name="Pedone E."/>
        </authorList>
    </citation>
    <scope>STRUCTURE BY NMR OF 8-79</scope>
</reference>
<organism evidence="1">
    <name type="scientific">Saccharolobus islandicus</name>
    <name type="common">Sulfolobus islandicus</name>
    <dbReference type="NCBI Taxonomy" id="43080"/>
    <lineage>
        <taxon>Archaea</taxon>
        <taxon>Thermoproteota</taxon>
        <taxon>Thermoprotei</taxon>
        <taxon>Sulfolobales</taxon>
        <taxon>Sulfolobaceae</taxon>
        <taxon>Saccharolobus</taxon>
    </lineage>
</organism>
<dbReference type="AlphaFoldDB" id="O05472"/>
<geneLocation type="plasmid" evidence="1">
    <name>pRN2</name>
</geneLocation>
<dbReference type="Gene3D" id="1.10.10.10">
    <property type="entry name" value="Winged helix-like DNA-binding domain superfamily/Winged helix DNA-binding domain"/>
    <property type="match status" value="1"/>
</dbReference>
<sequence>MGSHMSVKEKLTLTQLILIRLSNRGCQTLEELQTFTNAKREVLLVILTRMHKKGLIYRKWRRFGGRKFREYCLKSREEIVG</sequence>
<dbReference type="SUPFAM" id="SSF46785">
    <property type="entry name" value="Winged helix' DNA-binding domain"/>
    <property type="match status" value="1"/>
</dbReference>
<dbReference type="InterPro" id="IPR008848">
    <property type="entry name" value="Plasmid_regulator_arc"/>
</dbReference>
<evidence type="ECO:0000313" key="1">
    <source>
        <dbReference type="EMBL" id="AAB51526.1"/>
    </source>
</evidence>
<dbReference type="InterPro" id="IPR036390">
    <property type="entry name" value="WH_DNA-bd_sf"/>
</dbReference>
<protein>
    <submittedName>
        <fullName evidence="1">ORF81</fullName>
    </submittedName>
</protein>
<dbReference type="InterPro" id="IPR036388">
    <property type="entry name" value="WH-like_DNA-bd_sf"/>
</dbReference>